<dbReference type="STRING" id="77044.A0A1S8A711"/>
<accession>A0A1S8A711</accession>
<protein>
    <submittedName>
        <fullName evidence="2">Putative ring finger protein</fullName>
    </submittedName>
</protein>
<evidence type="ECO:0000256" key="1">
    <source>
        <dbReference type="SAM" id="MobiDB-lite"/>
    </source>
</evidence>
<organism evidence="2">
    <name type="scientific">Rosellinia necatrix</name>
    <name type="common">White root-rot fungus</name>
    <dbReference type="NCBI Taxonomy" id="77044"/>
    <lineage>
        <taxon>Eukaryota</taxon>
        <taxon>Fungi</taxon>
        <taxon>Dikarya</taxon>
        <taxon>Ascomycota</taxon>
        <taxon>Pezizomycotina</taxon>
        <taxon>Sordariomycetes</taxon>
        <taxon>Xylariomycetidae</taxon>
        <taxon>Xylariales</taxon>
        <taxon>Xylariaceae</taxon>
        <taxon>Rosellinia</taxon>
    </lineage>
</organism>
<gene>
    <name evidence="2" type="ORF">SAMD00023353_0800050</name>
</gene>
<dbReference type="Proteomes" id="UP000054516">
    <property type="component" value="Unassembled WGS sequence"/>
</dbReference>
<dbReference type="EMBL" id="DF977453">
    <property type="protein sequence ID" value="GAW25500.1"/>
    <property type="molecule type" value="Genomic_DNA"/>
</dbReference>
<dbReference type="AlphaFoldDB" id="A0A1S8A711"/>
<dbReference type="OrthoDB" id="8062037at2759"/>
<name>A0A1S8A711_ROSNE</name>
<feature type="region of interest" description="Disordered" evidence="1">
    <location>
        <begin position="19"/>
        <end position="42"/>
    </location>
</feature>
<evidence type="ECO:0000313" key="3">
    <source>
        <dbReference type="Proteomes" id="UP000054516"/>
    </source>
</evidence>
<sequence>MPSGEATNKGSRFLSRLNIRDHLDERPSTPCSGDSPILPSSGISHLLRRRQNIPIAYSVPLRREQSVPEPEPEPEPVPEPEPEPMPAPASSNRILEWRPMENDAIHQWREITATYTRPHRRSVVQSNSPRNEAGFSGSEDSILPSKKPRDATAYLKYLVRGFLKQFRAASADTDSSEGPSSKECFVPSPKITFLIDEPNNLVCQICQQAPLRLAITAENPRPGTTAVQPRLIAQDTIHTLPDTLANGGKIGSSCFRCAERDRREISVERWTDLAEKFRIARREAERLGTDEAKAEMCKAQKDFERVPEDDFWVLTRMRHRQW</sequence>
<keyword evidence="3" id="KW-1185">Reference proteome</keyword>
<evidence type="ECO:0000313" key="2">
    <source>
        <dbReference type="EMBL" id="GAW25500.1"/>
    </source>
</evidence>
<proteinExistence type="predicted"/>
<feature type="compositionally biased region" description="Acidic residues" evidence="1">
    <location>
        <begin position="70"/>
        <end position="82"/>
    </location>
</feature>
<dbReference type="OMA" id="HTLACEN"/>
<reference evidence="2" key="1">
    <citation type="submission" date="2016-03" db="EMBL/GenBank/DDBJ databases">
        <title>Draft genome sequence of Rosellinia necatrix.</title>
        <authorList>
            <person name="Kanematsu S."/>
        </authorList>
    </citation>
    <scope>NUCLEOTIDE SEQUENCE [LARGE SCALE GENOMIC DNA]</scope>
    <source>
        <strain evidence="2">W97</strain>
    </source>
</reference>
<feature type="region of interest" description="Disordered" evidence="1">
    <location>
        <begin position="119"/>
        <end position="146"/>
    </location>
</feature>
<feature type="region of interest" description="Disordered" evidence="1">
    <location>
        <begin position="57"/>
        <end position="90"/>
    </location>
</feature>